<feature type="region of interest" description="Disordered" evidence="2">
    <location>
        <begin position="619"/>
        <end position="653"/>
    </location>
</feature>
<gene>
    <name evidence="4" type="ORF">PYCCODRAFT_1447399</name>
</gene>
<dbReference type="PANTHER" id="PTHR19446">
    <property type="entry name" value="REVERSE TRANSCRIPTASES"/>
    <property type="match status" value="1"/>
</dbReference>
<dbReference type="Pfam" id="PF03372">
    <property type="entry name" value="Exo_endo_phos"/>
    <property type="match status" value="1"/>
</dbReference>
<feature type="domain" description="Endonuclease/exonuclease/phosphatase" evidence="3">
    <location>
        <begin position="11"/>
        <end position="247"/>
    </location>
</feature>
<reference evidence="4 5" key="1">
    <citation type="journal article" date="2015" name="Biotechnol. Biofuels">
        <title>Enhanced degradation of softwood versus hardwood by the white-rot fungus Pycnoporus coccineus.</title>
        <authorList>
            <person name="Couturier M."/>
            <person name="Navarro D."/>
            <person name="Chevret D."/>
            <person name="Henrissat B."/>
            <person name="Piumi F."/>
            <person name="Ruiz-Duenas F.J."/>
            <person name="Martinez A.T."/>
            <person name="Grigoriev I.V."/>
            <person name="Riley R."/>
            <person name="Lipzen A."/>
            <person name="Berrin J.G."/>
            <person name="Master E.R."/>
            <person name="Rosso M.N."/>
        </authorList>
    </citation>
    <scope>NUCLEOTIDE SEQUENCE [LARGE SCALE GENOMIC DNA]</scope>
    <source>
        <strain evidence="4 5">BRFM310</strain>
    </source>
</reference>
<proteinExistence type="predicted"/>
<dbReference type="Gene3D" id="3.60.10.10">
    <property type="entry name" value="Endonuclease/exonuclease/phosphatase"/>
    <property type="match status" value="1"/>
</dbReference>
<accession>A0A1Y2IBM9</accession>
<feature type="compositionally biased region" description="Basic and acidic residues" evidence="2">
    <location>
        <begin position="628"/>
        <end position="641"/>
    </location>
</feature>
<evidence type="ECO:0000259" key="3">
    <source>
        <dbReference type="Pfam" id="PF03372"/>
    </source>
</evidence>
<evidence type="ECO:0000256" key="2">
    <source>
        <dbReference type="SAM" id="MobiDB-lite"/>
    </source>
</evidence>
<dbReference type="AlphaFoldDB" id="A0A1Y2IBM9"/>
<dbReference type="GO" id="GO:0003824">
    <property type="term" value="F:catalytic activity"/>
    <property type="evidence" value="ECO:0007669"/>
    <property type="project" value="InterPro"/>
</dbReference>
<protein>
    <submittedName>
        <fullName evidence="4">DNase I-like protein</fullName>
    </submittedName>
</protein>
<evidence type="ECO:0000313" key="4">
    <source>
        <dbReference type="EMBL" id="OSC98506.1"/>
    </source>
</evidence>
<dbReference type="CDD" id="cd09076">
    <property type="entry name" value="L1-EN"/>
    <property type="match status" value="1"/>
</dbReference>
<organism evidence="4 5">
    <name type="scientific">Trametes coccinea (strain BRFM310)</name>
    <name type="common">Pycnoporus coccineus</name>
    <dbReference type="NCBI Taxonomy" id="1353009"/>
    <lineage>
        <taxon>Eukaryota</taxon>
        <taxon>Fungi</taxon>
        <taxon>Dikarya</taxon>
        <taxon>Basidiomycota</taxon>
        <taxon>Agaricomycotina</taxon>
        <taxon>Agaricomycetes</taxon>
        <taxon>Polyporales</taxon>
        <taxon>Polyporaceae</taxon>
        <taxon>Trametes</taxon>
    </lineage>
</organism>
<feature type="coiled-coil region" evidence="1">
    <location>
        <begin position="345"/>
        <end position="390"/>
    </location>
</feature>
<evidence type="ECO:0000313" key="5">
    <source>
        <dbReference type="Proteomes" id="UP000193067"/>
    </source>
</evidence>
<dbReference type="InterPro" id="IPR036691">
    <property type="entry name" value="Endo/exonu/phosph_ase_sf"/>
</dbReference>
<dbReference type="OrthoDB" id="2751000at2759"/>
<dbReference type="InterPro" id="IPR005135">
    <property type="entry name" value="Endo/exonuclease/phosphatase"/>
</dbReference>
<evidence type="ECO:0000256" key="1">
    <source>
        <dbReference type="SAM" id="Coils"/>
    </source>
</evidence>
<sequence>MLRKTAIRVGSLNMNGFGHLQPGHPENKWRSMYKVIKQNRIGVLLLQETHLTAQRKQDIMQMFKGRIKILFSAHPDAPTRKEGVAIILNKSQVSADGAEALEIIPGRAMQVTVKACAGDALRVLCVYAPTSDGVEARRVFYQRLREYYEARPTLARPNLMAGDFNNVEDNIDRLPAANPDASLQELDALKATLGLMAADGWRATYLSEKAYTFHRGTGVDATCSRLDRIYVPESVFLRCREWEICTPAVKTDHSLVTVQVTTENAPTIGKGRPIFPLFLLKNKALARSMKRSGEDALRAMERIEGGEVRTESCNAQTILYDLKTRWLELARAKERDTTPRLLADIRELQAEKKRVQNSHSLAETARAFIAAKLTGKIRDLELKRAHHQQRNSKAVHRIDGERPSKYWTRLHKPCTPRDIILAFERERPDAADNNTPAPREYESDSAKMAEMARRHHDDLQQDERGLPQGNDREECIRAALESLDAKLSNDQAEDMGAEITYNECMLALRFSKSGTAPGKDGIPYEVWKTLNDRFIEDSRHENRAVFDVVKLLHLAIRDVQRHGVAASVPFAEGWMAPIYKEKGERTKVANYRPITLLNTDYKLLAKVLSIRLAEAAPTLEAPQPHSASEVDHTLGRNDGNKRNYSSPRPGKGI</sequence>
<keyword evidence="5" id="KW-1185">Reference proteome</keyword>
<name>A0A1Y2IBM9_TRAC3</name>
<dbReference type="Proteomes" id="UP000193067">
    <property type="component" value="Unassembled WGS sequence"/>
</dbReference>
<dbReference type="SUPFAM" id="SSF56219">
    <property type="entry name" value="DNase I-like"/>
    <property type="match status" value="1"/>
</dbReference>
<dbReference type="EMBL" id="KZ084137">
    <property type="protein sequence ID" value="OSC98506.1"/>
    <property type="molecule type" value="Genomic_DNA"/>
</dbReference>
<feature type="region of interest" description="Disordered" evidence="2">
    <location>
        <begin position="427"/>
        <end position="446"/>
    </location>
</feature>
<keyword evidence="1" id="KW-0175">Coiled coil</keyword>
<dbReference type="STRING" id="1353009.A0A1Y2IBM9"/>